<organism evidence="6 7">
    <name type="scientific">Nitrospina watsonii</name>
    <dbReference type="NCBI Taxonomy" id="1323948"/>
    <lineage>
        <taxon>Bacteria</taxon>
        <taxon>Pseudomonadati</taxon>
        <taxon>Nitrospinota/Tectimicrobiota group</taxon>
        <taxon>Nitrospinota</taxon>
        <taxon>Nitrospinia</taxon>
        <taxon>Nitrospinales</taxon>
        <taxon>Nitrospinaceae</taxon>
        <taxon>Nitrospina</taxon>
    </lineage>
</organism>
<evidence type="ECO:0000256" key="5">
    <source>
        <dbReference type="ARBA" id="ARBA00047503"/>
    </source>
</evidence>
<dbReference type="RefSeq" id="WP_282012242.1">
    <property type="nucleotide sequence ID" value="NZ_OX336137.1"/>
</dbReference>
<gene>
    <name evidence="6" type="ORF">NSPWAT_2549</name>
</gene>
<dbReference type="Proteomes" id="UP001157733">
    <property type="component" value="Chromosome"/>
</dbReference>
<evidence type="ECO:0000256" key="4">
    <source>
        <dbReference type="ARBA" id="ARBA00044042"/>
    </source>
</evidence>
<sequence length="361" mass="40251">MRSTDWPNQSIHHIALWMPNWLGDVVFALPAVQAVKKRFPDARFTAIVRRPADEFLKHHPAFDSVVRIPYTASDSALAALRFACALRKYHFDLSILFPNAIRAAILSRISGSRFRVGYNTESRGLLLTHAVPATDSRRMHAVDYYYRLAEPLGVEPLSASPLERRFDAVLTEEDVARQKALLDARGLDNTPCLVAVQPGASKPEKRWHAERFGELCRRLVVDQDARIVFLGSKAEAGLIEDVRRFCPPESSVALTGLNMHDVLAVMKNCRFLLANDSGIMNLAAMVGTPVVAIFGPGNVLTTDPVIASEKKEVVTKNFPCSPCRHRFFEECEPSANNKPYCLEDISVDEVMAAVQRLLTRV</sequence>
<keyword evidence="1 6" id="KW-0328">Glycosyltransferase</keyword>
<dbReference type="NCBIfam" id="TIGR02195">
    <property type="entry name" value="heptsyl_trn_II"/>
    <property type="match status" value="1"/>
</dbReference>
<dbReference type="Pfam" id="PF01075">
    <property type="entry name" value="Glyco_transf_9"/>
    <property type="match status" value="1"/>
</dbReference>
<dbReference type="PANTHER" id="PTHR30160">
    <property type="entry name" value="TETRAACYLDISACCHARIDE 4'-KINASE-RELATED"/>
    <property type="match status" value="1"/>
</dbReference>
<dbReference type="InterPro" id="IPR002201">
    <property type="entry name" value="Glyco_trans_9"/>
</dbReference>
<dbReference type="InterPro" id="IPR011910">
    <property type="entry name" value="RfaF"/>
</dbReference>
<evidence type="ECO:0000256" key="1">
    <source>
        <dbReference type="ARBA" id="ARBA00022676"/>
    </source>
</evidence>
<evidence type="ECO:0000256" key="2">
    <source>
        <dbReference type="ARBA" id="ARBA00022679"/>
    </source>
</evidence>
<dbReference type="CDD" id="cd03789">
    <property type="entry name" value="GT9_LPS_heptosyltransferase"/>
    <property type="match status" value="1"/>
</dbReference>
<evidence type="ECO:0000313" key="6">
    <source>
        <dbReference type="EMBL" id="CAI2719405.1"/>
    </source>
</evidence>
<comment type="similarity">
    <text evidence="3">Belongs to the glycosyltransferase 9 family.</text>
</comment>
<keyword evidence="7" id="KW-1185">Reference proteome</keyword>
<dbReference type="EC" id="2.4.99.24" evidence="4"/>
<evidence type="ECO:0000313" key="7">
    <source>
        <dbReference type="Proteomes" id="UP001157733"/>
    </source>
</evidence>
<dbReference type="Gene3D" id="3.40.50.2000">
    <property type="entry name" value="Glycogen Phosphorylase B"/>
    <property type="match status" value="2"/>
</dbReference>
<dbReference type="GO" id="GO:0016757">
    <property type="term" value="F:glycosyltransferase activity"/>
    <property type="evidence" value="ECO:0007669"/>
    <property type="project" value="UniProtKB-KW"/>
</dbReference>
<dbReference type="PANTHER" id="PTHR30160:SF7">
    <property type="entry name" value="ADP-HEPTOSE--LPS HEPTOSYLTRANSFERASE 2"/>
    <property type="match status" value="1"/>
</dbReference>
<comment type="catalytic activity">
    <reaction evidence="5">
        <text>an L-alpha-D-Hep-(1-&gt;5)-[alpha-Kdo-(2-&gt;4)]-alpha-Kdo-(2-&gt;6)-lipid A + ADP-L-glycero-beta-D-manno-heptose = an L-alpha-D-Hep-(1-&gt;3)-L-alpha-D-Hep-(1-&gt;5)-[alpha-Kdo-(2-&gt;4)]-alpha-Kdo-(2-&gt;6)-lipid A + ADP + H(+)</text>
        <dbReference type="Rhea" id="RHEA:74071"/>
        <dbReference type="ChEBI" id="CHEBI:15378"/>
        <dbReference type="ChEBI" id="CHEBI:61506"/>
        <dbReference type="ChEBI" id="CHEBI:193068"/>
        <dbReference type="ChEBI" id="CHEBI:193069"/>
        <dbReference type="ChEBI" id="CHEBI:456216"/>
        <dbReference type="EC" id="2.4.99.24"/>
    </reaction>
</comment>
<dbReference type="SUPFAM" id="SSF53756">
    <property type="entry name" value="UDP-Glycosyltransferase/glycogen phosphorylase"/>
    <property type="match status" value="1"/>
</dbReference>
<name>A0ABM9HHA3_9BACT</name>
<protein>
    <recommendedName>
        <fullName evidence="4">lipopolysaccharide heptosyltransferase II</fullName>
        <ecNumber evidence="4">2.4.99.24</ecNumber>
    </recommendedName>
</protein>
<evidence type="ECO:0000256" key="3">
    <source>
        <dbReference type="ARBA" id="ARBA00043995"/>
    </source>
</evidence>
<dbReference type="InterPro" id="IPR051199">
    <property type="entry name" value="LPS_LOS_Heptosyltrfase"/>
</dbReference>
<dbReference type="EMBL" id="OX336137">
    <property type="protein sequence ID" value="CAI2719405.1"/>
    <property type="molecule type" value="Genomic_DNA"/>
</dbReference>
<reference evidence="6 7" key="1">
    <citation type="submission" date="2022-09" db="EMBL/GenBank/DDBJ databases">
        <authorList>
            <person name="Kop L."/>
        </authorList>
    </citation>
    <scope>NUCLEOTIDE SEQUENCE [LARGE SCALE GENOMIC DNA]</scope>
    <source>
        <strain evidence="6 7">347</strain>
    </source>
</reference>
<accession>A0ABM9HHA3</accession>
<keyword evidence="2 6" id="KW-0808">Transferase</keyword>
<proteinExistence type="inferred from homology"/>